<organism evidence="1 2">
    <name type="scientific">Marchantia polymorpha</name>
    <name type="common">Common liverwort</name>
    <name type="synonym">Marchantia aquatica</name>
    <dbReference type="NCBI Taxonomy" id="3197"/>
    <lineage>
        <taxon>Eukaryota</taxon>
        <taxon>Viridiplantae</taxon>
        <taxon>Streptophyta</taxon>
        <taxon>Embryophyta</taxon>
        <taxon>Marchantiophyta</taxon>
        <taxon>Marchantiopsida</taxon>
        <taxon>Marchantiidae</taxon>
        <taxon>Marchantiales</taxon>
        <taxon>Marchantiaceae</taxon>
        <taxon>Marchantia</taxon>
    </lineage>
</organism>
<name>A0A2R6XJK5_MARPO</name>
<dbReference type="Proteomes" id="UP000244005">
    <property type="component" value="Unassembled WGS sequence"/>
</dbReference>
<sequence length="110" mass="12602">MLIMIHSYPQVCVCVCVCGWGRERVCVKVGHLCTIGIRCTVQRSYDQIMMDSTVCKCGCASDKYLFRDQHVHRIQSFFPPPSGYCINKRYDVHRYMQLQICCPAHGAGSY</sequence>
<accession>A0A2R6XJK5</accession>
<protein>
    <submittedName>
        <fullName evidence="1">Uncharacterized protein</fullName>
    </submittedName>
</protein>
<reference evidence="2" key="1">
    <citation type="journal article" date="2017" name="Cell">
        <title>Insights into land plant evolution garnered from the Marchantia polymorpha genome.</title>
        <authorList>
            <person name="Bowman J.L."/>
            <person name="Kohchi T."/>
            <person name="Yamato K.T."/>
            <person name="Jenkins J."/>
            <person name="Shu S."/>
            <person name="Ishizaki K."/>
            <person name="Yamaoka S."/>
            <person name="Nishihama R."/>
            <person name="Nakamura Y."/>
            <person name="Berger F."/>
            <person name="Adam C."/>
            <person name="Aki S.S."/>
            <person name="Althoff F."/>
            <person name="Araki T."/>
            <person name="Arteaga-Vazquez M.A."/>
            <person name="Balasubrmanian S."/>
            <person name="Barry K."/>
            <person name="Bauer D."/>
            <person name="Boehm C.R."/>
            <person name="Briginshaw L."/>
            <person name="Caballero-Perez J."/>
            <person name="Catarino B."/>
            <person name="Chen F."/>
            <person name="Chiyoda S."/>
            <person name="Chovatia M."/>
            <person name="Davies K.M."/>
            <person name="Delmans M."/>
            <person name="Demura T."/>
            <person name="Dierschke T."/>
            <person name="Dolan L."/>
            <person name="Dorantes-Acosta A.E."/>
            <person name="Eklund D.M."/>
            <person name="Florent S.N."/>
            <person name="Flores-Sandoval E."/>
            <person name="Fujiyama A."/>
            <person name="Fukuzawa H."/>
            <person name="Galik B."/>
            <person name="Grimanelli D."/>
            <person name="Grimwood J."/>
            <person name="Grossniklaus U."/>
            <person name="Hamada T."/>
            <person name="Haseloff J."/>
            <person name="Hetherington A.J."/>
            <person name="Higo A."/>
            <person name="Hirakawa Y."/>
            <person name="Hundley H.N."/>
            <person name="Ikeda Y."/>
            <person name="Inoue K."/>
            <person name="Inoue S.I."/>
            <person name="Ishida S."/>
            <person name="Jia Q."/>
            <person name="Kakita M."/>
            <person name="Kanazawa T."/>
            <person name="Kawai Y."/>
            <person name="Kawashima T."/>
            <person name="Kennedy M."/>
            <person name="Kinose K."/>
            <person name="Kinoshita T."/>
            <person name="Kohara Y."/>
            <person name="Koide E."/>
            <person name="Komatsu K."/>
            <person name="Kopischke S."/>
            <person name="Kubo M."/>
            <person name="Kyozuka J."/>
            <person name="Lagercrantz U."/>
            <person name="Lin S.S."/>
            <person name="Lindquist E."/>
            <person name="Lipzen A.M."/>
            <person name="Lu C.W."/>
            <person name="De Luna E."/>
            <person name="Martienssen R.A."/>
            <person name="Minamino N."/>
            <person name="Mizutani M."/>
            <person name="Mizutani M."/>
            <person name="Mochizuki N."/>
            <person name="Monte I."/>
            <person name="Mosher R."/>
            <person name="Nagasaki H."/>
            <person name="Nakagami H."/>
            <person name="Naramoto S."/>
            <person name="Nishitani K."/>
            <person name="Ohtani M."/>
            <person name="Okamoto T."/>
            <person name="Okumura M."/>
            <person name="Phillips J."/>
            <person name="Pollak B."/>
            <person name="Reinders A."/>
            <person name="Rovekamp M."/>
            <person name="Sano R."/>
            <person name="Sawa S."/>
            <person name="Schmid M.W."/>
            <person name="Shirakawa M."/>
            <person name="Solano R."/>
            <person name="Spunde A."/>
            <person name="Suetsugu N."/>
            <person name="Sugano S."/>
            <person name="Sugiyama A."/>
            <person name="Sun R."/>
            <person name="Suzuki Y."/>
            <person name="Takenaka M."/>
            <person name="Takezawa D."/>
            <person name="Tomogane H."/>
            <person name="Tsuzuki M."/>
            <person name="Ueda T."/>
            <person name="Umeda M."/>
            <person name="Ward J.M."/>
            <person name="Watanabe Y."/>
            <person name="Yazaki K."/>
            <person name="Yokoyama R."/>
            <person name="Yoshitake Y."/>
            <person name="Yotsui I."/>
            <person name="Zachgo S."/>
            <person name="Schmutz J."/>
        </authorList>
    </citation>
    <scope>NUCLEOTIDE SEQUENCE [LARGE SCALE GENOMIC DNA]</scope>
    <source>
        <strain evidence="2">Tak-1</strain>
    </source>
</reference>
<evidence type="ECO:0000313" key="1">
    <source>
        <dbReference type="EMBL" id="PTQ46285.1"/>
    </source>
</evidence>
<proteinExistence type="predicted"/>
<evidence type="ECO:0000313" key="2">
    <source>
        <dbReference type="Proteomes" id="UP000244005"/>
    </source>
</evidence>
<keyword evidence="2" id="KW-1185">Reference proteome</keyword>
<dbReference type="EMBL" id="KZ772684">
    <property type="protein sequence ID" value="PTQ46285.1"/>
    <property type="molecule type" value="Genomic_DNA"/>
</dbReference>
<dbReference type="AlphaFoldDB" id="A0A2R6XJK5"/>
<gene>
    <name evidence="1" type="ORF">MARPO_0012s0204</name>
</gene>